<evidence type="ECO:0000313" key="8">
    <source>
        <dbReference type="EMBL" id="CAH0992085.1"/>
    </source>
</evidence>
<evidence type="ECO:0000256" key="4">
    <source>
        <dbReference type="ARBA" id="ARBA00022989"/>
    </source>
</evidence>
<dbReference type="EMBL" id="CAKLPX010000002">
    <property type="protein sequence ID" value="CAH0992085.1"/>
    <property type="molecule type" value="Genomic_DNA"/>
</dbReference>
<reference evidence="8" key="1">
    <citation type="submission" date="2021-12" db="EMBL/GenBank/DDBJ databases">
        <authorList>
            <person name="Rodrigo-Torres L."/>
            <person name="Arahal R. D."/>
            <person name="Lucena T."/>
        </authorList>
    </citation>
    <scope>NUCLEOTIDE SEQUENCE</scope>
    <source>
        <strain evidence="8">CECT 8267</strain>
    </source>
</reference>
<evidence type="ECO:0000313" key="9">
    <source>
        <dbReference type="Proteomes" id="UP000838100"/>
    </source>
</evidence>
<feature type="transmembrane region" description="Helical" evidence="6">
    <location>
        <begin position="127"/>
        <end position="143"/>
    </location>
</feature>
<keyword evidence="3 6" id="KW-0812">Transmembrane</keyword>
<feature type="transmembrane region" description="Helical" evidence="6">
    <location>
        <begin position="269"/>
        <end position="286"/>
    </location>
</feature>
<keyword evidence="2" id="KW-1003">Cell membrane</keyword>
<dbReference type="Pfam" id="PF00892">
    <property type="entry name" value="EamA"/>
    <property type="match status" value="2"/>
</dbReference>
<protein>
    <recommendedName>
        <fullName evidence="7">EamA domain-containing protein</fullName>
    </recommendedName>
</protein>
<proteinExistence type="predicted"/>
<evidence type="ECO:0000259" key="7">
    <source>
        <dbReference type="Pfam" id="PF00892"/>
    </source>
</evidence>
<keyword evidence="9" id="KW-1185">Reference proteome</keyword>
<dbReference type="PANTHER" id="PTHR32322">
    <property type="entry name" value="INNER MEMBRANE TRANSPORTER"/>
    <property type="match status" value="1"/>
</dbReference>
<feature type="transmembrane region" description="Helical" evidence="6">
    <location>
        <begin position="37"/>
        <end position="57"/>
    </location>
</feature>
<sequence>MTNQSRAYSYGLAAVLCWSTVATAFKISLSYLSPGQMLLIASIASSAVLLVVLWWQGKLAEIKQVSKKQGLISLGFGVLNPTLYYLILFQAYDLLSAQQAQAINYTWALTMTLLAVPILGHRLYKQDIAAALLCYFGVLYIATKGQPWLLEFDNLDGVVLALVSTVIWALYWILNTKDSRPALLGLLLNFIAALPVIITYCLLNNEIRTMPWQGVASAIYIGAFEMGLAFIFWLKAMKLTNSTAKISNLIFLSPILSLVLIYLVLGEAILASTIVGLGCILAGLVIQQVQQKGR</sequence>
<feature type="transmembrane region" description="Helical" evidence="6">
    <location>
        <begin position="155"/>
        <end position="174"/>
    </location>
</feature>
<dbReference type="InterPro" id="IPR037185">
    <property type="entry name" value="EmrE-like"/>
</dbReference>
<feature type="transmembrane region" description="Helical" evidence="6">
    <location>
        <begin position="69"/>
        <end position="90"/>
    </location>
</feature>
<dbReference type="RefSeq" id="WP_237444781.1">
    <property type="nucleotide sequence ID" value="NZ_CAKLPX010000002.1"/>
</dbReference>
<evidence type="ECO:0000256" key="5">
    <source>
        <dbReference type="ARBA" id="ARBA00023136"/>
    </source>
</evidence>
<dbReference type="Proteomes" id="UP000838100">
    <property type="component" value="Unassembled WGS sequence"/>
</dbReference>
<feature type="domain" description="EamA" evidence="7">
    <location>
        <begin position="157"/>
        <end position="286"/>
    </location>
</feature>
<dbReference type="InterPro" id="IPR000620">
    <property type="entry name" value="EamA_dom"/>
</dbReference>
<comment type="subcellular location">
    <subcellularLocation>
        <location evidence="1">Cell membrane</location>
        <topology evidence="1">Multi-pass membrane protein</topology>
    </subcellularLocation>
</comment>
<feature type="transmembrane region" description="Helical" evidence="6">
    <location>
        <begin position="7"/>
        <end position="25"/>
    </location>
</feature>
<accession>A0ABM9AFV7</accession>
<feature type="transmembrane region" description="Helical" evidence="6">
    <location>
        <begin position="181"/>
        <end position="203"/>
    </location>
</feature>
<keyword evidence="5 6" id="KW-0472">Membrane</keyword>
<evidence type="ECO:0000256" key="2">
    <source>
        <dbReference type="ARBA" id="ARBA00022475"/>
    </source>
</evidence>
<dbReference type="PANTHER" id="PTHR32322:SF18">
    <property type="entry name" value="S-ADENOSYLMETHIONINE_S-ADENOSYLHOMOCYSTEINE TRANSPORTER"/>
    <property type="match status" value="1"/>
</dbReference>
<evidence type="ECO:0000256" key="6">
    <source>
        <dbReference type="SAM" id="Phobius"/>
    </source>
</evidence>
<feature type="transmembrane region" description="Helical" evidence="6">
    <location>
        <begin position="102"/>
        <end position="120"/>
    </location>
</feature>
<keyword evidence="4 6" id="KW-1133">Transmembrane helix</keyword>
<feature type="transmembrane region" description="Helical" evidence="6">
    <location>
        <begin position="246"/>
        <end position="263"/>
    </location>
</feature>
<name>A0ABM9AFV7_9GAMM</name>
<feature type="transmembrane region" description="Helical" evidence="6">
    <location>
        <begin position="215"/>
        <end position="234"/>
    </location>
</feature>
<comment type="caution">
    <text evidence="8">The sequence shown here is derived from an EMBL/GenBank/DDBJ whole genome shotgun (WGS) entry which is preliminary data.</text>
</comment>
<gene>
    <name evidence="8" type="ORF">SIN8267_02200</name>
</gene>
<dbReference type="InterPro" id="IPR050638">
    <property type="entry name" value="AA-Vitamin_Transporters"/>
</dbReference>
<evidence type="ECO:0000256" key="1">
    <source>
        <dbReference type="ARBA" id="ARBA00004651"/>
    </source>
</evidence>
<evidence type="ECO:0000256" key="3">
    <source>
        <dbReference type="ARBA" id="ARBA00022692"/>
    </source>
</evidence>
<organism evidence="8 9">
    <name type="scientific">Sinobacterium norvegicum</name>
    <dbReference type="NCBI Taxonomy" id="1641715"/>
    <lineage>
        <taxon>Bacteria</taxon>
        <taxon>Pseudomonadati</taxon>
        <taxon>Pseudomonadota</taxon>
        <taxon>Gammaproteobacteria</taxon>
        <taxon>Cellvibrionales</taxon>
        <taxon>Spongiibacteraceae</taxon>
        <taxon>Sinobacterium</taxon>
    </lineage>
</organism>
<feature type="domain" description="EamA" evidence="7">
    <location>
        <begin position="7"/>
        <end position="142"/>
    </location>
</feature>
<dbReference type="SUPFAM" id="SSF103481">
    <property type="entry name" value="Multidrug resistance efflux transporter EmrE"/>
    <property type="match status" value="2"/>
</dbReference>